<dbReference type="Proteomes" id="UP000799755">
    <property type="component" value="Unassembled WGS sequence"/>
</dbReference>
<evidence type="ECO:0000313" key="1">
    <source>
        <dbReference type="EMBL" id="KAF2472082.1"/>
    </source>
</evidence>
<name>A0ACB6QZ74_9PLEO</name>
<sequence length="138" mass="16103">MNFLRLFLLFVCPESISRKRLGLSYLSIGSDIKCRGNIGDIDSSVMWRRFMHRAYTPPLSLITHLHSPKRWTHLPLLNTTQFTQGKEASTQSFRFTTTVPDIRYLQQAFWLIRNPHILLQIQPDILPPRPKKATQIKS</sequence>
<organism evidence="1 2">
    <name type="scientific">Lindgomyces ingoldianus</name>
    <dbReference type="NCBI Taxonomy" id="673940"/>
    <lineage>
        <taxon>Eukaryota</taxon>
        <taxon>Fungi</taxon>
        <taxon>Dikarya</taxon>
        <taxon>Ascomycota</taxon>
        <taxon>Pezizomycotina</taxon>
        <taxon>Dothideomycetes</taxon>
        <taxon>Pleosporomycetidae</taxon>
        <taxon>Pleosporales</taxon>
        <taxon>Lindgomycetaceae</taxon>
        <taxon>Lindgomyces</taxon>
    </lineage>
</organism>
<accession>A0ACB6QZ74</accession>
<proteinExistence type="predicted"/>
<gene>
    <name evidence="1" type="ORF">BDR25DRAFT_18120</name>
</gene>
<reference evidence="1" key="1">
    <citation type="journal article" date="2020" name="Stud. Mycol.">
        <title>101 Dothideomycetes genomes: a test case for predicting lifestyles and emergence of pathogens.</title>
        <authorList>
            <person name="Haridas S."/>
            <person name="Albert R."/>
            <person name="Binder M."/>
            <person name="Bloem J."/>
            <person name="Labutti K."/>
            <person name="Salamov A."/>
            <person name="Andreopoulos B."/>
            <person name="Baker S."/>
            <person name="Barry K."/>
            <person name="Bills G."/>
            <person name="Bluhm B."/>
            <person name="Cannon C."/>
            <person name="Castanera R."/>
            <person name="Culley D."/>
            <person name="Daum C."/>
            <person name="Ezra D."/>
            <person name="Gonzalez J."/>
            <person name="Henrissat B."/>
            <person name="Kuo A."/>
            <person name="Liang C."/>
            <person name="Lipzen A."/>
            <person name="Lutzoni F."/>
            <person name="Magnuson J."/>
            <person name="Mondo S."/>
            <person name="Nolan M."/>
            <person name="Ohm R."/>
            <person name="Pangilinan J."/>
            <person name="Park H.-J."/>
            <person name="Ramirez L."/>
            <person name="Alfaro M."/>
            <person name="Sun H."/>
            <person name="Tritt A."/>
            <person name="Yoshinaga Y."/>
            <person name="Zwiers L.-H."/>
            <person name="Turgeon B."/>
            <person name="Goodwin S."/>
            <person name="Spatafora J."/>
            <person name="Crous P."/>
            <person name="Grigoriev I."/>
        </authorList>
    </citation>
    <scope>NUCLEOTIDE SEQUENCE</scope>
    <source>
        <strain evidence="1">ATCC 200398</strain>
    </source>
</reference>
<dbReference type="EMBL" id="MU003503">
    <property type="protein sequence ID" value="KAF2472082.1"/>
    <property type="molecule type" value="Genomic_DNA"/>
</dbReference>
<comment type="caution">
    <text evidence="1">The sequence shown here is derived from an EMBL/GenBank/DDBJ whole genome shotgun (WGS) entry which is preliminary data.</text>
</comment>
<evidence type="ECO:0000313" key="2">
    <source>
        <dbReference type="Proteomes" id="UP000799755"/>
    </source>
</evidence>
<protein>
    <submittedName>
        <fullName evidence="1">Uncharacterized protein</fullName>
    </submittedName>
</protein>
<keyword evidence="2" id="KW-1185">Reference proteome</keyword>